<comment type="caution">
    <text evidence="4">The sequence shown here is derived from an EMBL/GenBank/DDBJ whole genome shotgun (WGS) entry which is preliminary data.</text>
</comment>
<organism evidence="4 7">
    <name type="scientific">Methylopila capsulata</name>
    <dbReference type="NCBI Taxonomy" id="61654"/>
    <lineage>
        <taxon>Bacteria</taxon>
        <taxon>Pseudomonadati</taxon>
        <taxon>Pseudomonadota</taxon>
        <taxon>Alphaproteobacteria</taxon>
        <taxon>Hyphomicrobiales</taxon>
        <taxon>Methylopilaceae</taxon>
        <taxon>Methylopila</taxon>
    </lineage>
</organism>
<protein>
    <submittedName>
        <fullName evidence="5">Ca2+-binding RTX toxin-like protein</fullName>
    </submittedName>
</protein>
<name>A0A9W6ISQ4_9HYPH</name>
<reference evidence="5 6" key="2">
    <citation type="submission" date="2021-01" db="EMBL/GenBank/DDBJ databases">
        <title>Genomic Encyclopedia of Type Strains, Phase IV (KMG-IV): sequencing the most valuable type-strain genomes for metagenomic binning, comparative biology and taxonomic classification.</title>
        <authorList>
            <person name="Goeker M."/>
        </authorList>
    </citation>
    <scope>NUCLEOTIDE SEQUENCE [LARGE SCALE GENOMIC DNA]</scope>
    <source>
        <strain evidence="5 6">DSM 6130</strain>
    </source>
</reference>
<dbReference type="Pfam" id="PF00353">
    <property type="entry name" value="HemolysinCabind"/>
    <property type="match status" value="4"/>
</dbReference>
<dbReference type="PROSITE" id="PS00330">
    <property type="entry name" value="HEMOLYSIN_CALCIUM"/>
    <property type="match status" value="8"/>
</dbReference>
<keyword evidence="2" id="KW-0964">Secreted</keyword>
<dbReference type="GO" id="GO:0005576">
    <property type="term" value="C:extracellular region"/>
    <property type="evidence" value="ECO:0007669"/>
    <property type="project" value="UniProtKB-SubCell"/>
</dbReference>
<evidence type="ECO:0000313" key="4">
    <source>
        <dbReference type="EMBL" id="GLK54654.1"/>
    </source>
</evidence>
<dbReference type="SUPFAM" id="SSF51120">
    <property type="entry name" value="beta-Roll"/>
    <property type="match status" value="3"/>
</dbReference>
<dbReference type="PANTHER" id="PTHR38340">
    <property type="entry name" value="S-LAYER PROTEIN"/>
    <property type="match status" value="1"/>
</dbReference>
<dbReference type="PRINTS" id="PR00313">
    <property type="entry name" value="CABNDNGRPT"/>
</dbReference>
<dbReference type="EMBL" id="BSFF01000001">
    <property type="protein sequence ID" value="GLK54654.1"/>
    <property type="molecule type" value="Genomic_DNA"/>
</dbReference>
<proteinExistence type="predicted"/>
<gene>
    <name evidence="4" type="ORF">GCM10008170_06730</name>
    <name evidence="5" type="ORF">JOD31_001821</name>
</gene>
<dbReference type="AlphaFoldDB" id="A0A9W6ISQ4"/>
<feature type="region of interest" description="Disordered" evidence="3">
    <location>
        <begin position="180"/>
        <end position="218"/>
    </location>
</feature>
<evidence type="ECO:0000313" key="6">
    <source>
        <dbReference type="Proteomes" id="UP000758856"/>
    </source>
</evidence>
<dbReference type="InterPro" id="IPR001343">
    <property type="entry name" value="Hemolysn_Ca-bd"/>
</dbReference>
<dbReference type="InterPro" id="IPR018511">
    <property type="entry name" value="Hemolysin-typ_Ca-bd_CS"/>
</dbReference>
<evidence type="ECO:0000313" key="7">
    <source>
        <dbReference type="Proteomes" id="UP001143400"/>
    </source>
</evidence>
<evidence type="ECO:0000256" key="2">
    <source>
        <dbReference type="ARBA" id="ARBA00022525"/>
    </source>
</evidence>
<dbReference type="GO" id="GO:0005509">
    <property type="term" value="F:calcium ion binding"/>
    <property type="evidence" value="ECO:0007669"/>
    <property type="project" value="InterPro"/>
</dbReference>
<comment type="subcellular location">
    <subcellularLocation>
        <location evidence="1">Secreted</location>
    </subcellularLocation>
</comment>
<reference evidence="4" key="3">
    <citation type="submission" date="2023-01" db="EMBL/GenBank/DDBJ databases">
        <authorList>
            <person name="Sun Q."/>
            <person name="Evtushenko L."/>
        </authorList>
    </citation>
    <scope>NUCLEOTIDE SEQUENCE</scope>
    <source>
        <strain evidence="4">VKM B-1606</strain>
    </source>
</reference>
<dbReference type="InterPro" id="IPR011049">
    <property type="entry name" value="Serralysin-like_metalloprot_C"/>
</dbReference>
<evidence type="ECO:0000313" key="5">
    <source>
        <dbReference type="EMBL" id="MBM7851596.1"/>
    </source>
</evidence>
<accession>A0A9W6ISQ4</accession>
<evidence type="ECO:0000256" key="1">
    <source>
        <dbReference type="ARBA" id="ARBA00004613"/>
    </source>
</evidence>
<dbReference type="PANTHER" id="PTHR38340:SF1">
    <property type="entry name" value="S-LAYER PROTEIN"/>
    <property type="match status" value="1"/>
</dbReference>
<dbReference type="Gene3D" id="2.150.10.10">
    <property type="entry name" value="Serralysin-like metalloprotease, C-terminal"/>
    <property type="match status" value="3"/>
</dbReference>
<evidence type="ECO:0000256" key="3">
    <source>
        <dbReference type="SAM" id="MobiDB-lite"/>
    </source>
</evidence>
<keyword evidence="6" id="KW-1185">Reference proteome</keyword>
<dbReference type="EMBL" id="JAFBCY010000002">
    <property type="protein sequence ID" value="MBM7851596.1"/>
    <property type="molecule type" value="Genomic_DNA"/>
</dbReference>
<dbReference type="RefSeq" id="WP_204950005.1">
    <property type="nucleotide sequence ID" value="NZ_BSFF01000001.1"/>
</dbReference>
<reference evidence="4" key="1">
    <citation type="journal article" date="2014" name="Int. J. Syst. Evol. Microbiol.">
        <title>Complete genome sequence of Corynebacterium casei LMG S-19264T (=DSM 44701T), isolated from a smear-ripened cheese.</title>
        <authorList>
            <consortium name="US DOE Joint Genome Institute (JGI-PGF)"/>
            <person name="Walter F."/>
            <person name="Albersmeier A."/>
            <person name="Kalinowski J."/>
            <person name="Ruckert C."/>
        </authorList>
    </citation>
    <scope>NUCLEOTIDE SEQUENCE</scope>
    <source>
        <strain evidence="4">VKM B-1606</strain>
    </source>
</reference>
<sequence length="370" mass="38289">MAIATVTNDAIDDLRFVQMFDPDAVFERGSSTEVSLVSDDGYELVLQGTGFDFNRFDEPTDGTITDIFLYDPSGDLVGRIDQASYSLEEYYDRVAVDGRPSGFVADLLSGADSATGGSSDDYLEGYGGNDTIAGLSGDDILDGGTGNDRLDGGSGNDQLYGYDGTDVLIGGTGDDELYGERGNDRLVGQDGADQLYGGDGADTLDGGTGNDRLEGGNDADRLVGGVGNDTVGGGSGNDVLFGQDGVDRLYGDSGADFLVGGVGADRLTGGSGADTFRYDSIADRGDVIFDFTRGEDQLEFKASGFSGLTAGFGLVVDADPDAVGSVGSFLFDTDSHKLYYDRDGGGSAGSLYIATLDGVSTLSRGDFEIV</sequence>
<dbReference type="Proteomes" id="UP001143400">
    <property type="component" value="Unassembled WGS sequence"/>
</dbReference>
<dbReference type="Proteomes" id="UP000758856">
    <property type="component" value="Unassembled WGS sequence"/>
</dbReference>
<dbReference type="InterPro" id="IPR050557">
    <property type="entry name" value="RTX_toxin/Mannuronan_C5-epim"/>
</dbReference>